<protein>
    <recommendedName>
        <fullName evidence="3">Phage tail protein</fullName>
    </recommendedName>
</protein>
<proteinExistence type="predicted"/>
<organism evidence="1 2">
    <name type="scientific">Agathobacter rectalis</name>
    <dbReference type="NCBI Taxonomy" id="39491"/>
    <lineage>
        <taxon>Bacteria</taxon>
        <taxon>Bacillati</taxon>
        <taxon>Bacillota</taxon>
        <taxon>Clostridia</taxon>
        <taxon>Lachnospirales</taxon>
        <taxon>Lachnospiraceae</taxon>
        <taxon>Agathobacter</taxon>
    </lineage>
</organism>
<accession>A0A174GXL8</accession>
<dbReference type="AlphaFoldDB" id="A0A174GXL8"/>
<gene>
    <name evidence="1" type="ORF">ERS852497_00371</name>
</gene>
<reference evidence="1 2" key="1">
    <citation type="submission" date="2015-09" db="EMBL/GenBank/DDBJ databases">
        <authorList>
            <consortium name="Pathogen Informatics"/>
        </authorList>
    </citation>
    <scope>NUCLEOTIDE SEQUENCE [LARGE SCALE GENOMIC DNA]</scope>
    <source>
        <strain evidence="1 2">2789STDY5834884</strain>
    </source>
</reference>
<dbReference type="RefSeq" id="WP_055272481.1">
    <property type="nucleotide sequence ID" value="NZ_CZAJ01000002.1"/>
</dbReference>
<dbReference type="Proteomes" id="UP000095602">
    <property type="component" value="Unassembled WGS sequence"/>
</dbReference>
<name>A0A174GXL8_9FIRM</name>
<sequence>MPEAAKTALELVKKHKIALFLYNGTKYVRIKKSDALTLSMNPIEKEYDYIADEESTTEVEGYKPSIDQNLVMYKGSDDYEMMWPYFYERRTGAAAHVKCMIVYMHEPGADGGYKAWETDSVISVQDLAAVDKKLDFKVLFGGGITNGTATMTDGTPTFTAEIKKG</sequence>
<evidence type="ECO:0000313" key="2">
    <source>
        <dbReference type="Proteomes" id="UP000095602"/>
    </source>
</evidence>
<dbReference type="EMBL" id="CZAJ01000002">
    <property type="protein sequence ID" value="CUO65530.1"/>
    <property type="molecule type" value="Genomic_DNA"/>
</dbReference>
<evidence type="ECO:0000313" key="1">
    <source>
        <dbReference type="EMBL" id="CUO65530.1"/>
    </source>
</evidence>
<evidence type="ECO:0008006" key="3">
    <source>
        <dbReference type="Google" id="ProtNLM"/>
    </source>
</evidence>